<proteinExistence type="predicted"/>
<organism evidence="1 2">
    <name type="scientific">Amphritea pacifica</name>
    <dbReference type="NCBI Taxonomy" id="2811233"/>
    <lineage>
        <taxon>Bacteria</taxon>
        <taxon>Pseudomonadati</taxon>
        <taxon>Pseudomonadota</taxon>
        <taxon>Gammaproteobacteria</taxon>
        <taxon>Oceanospirillales</taxon>
        <taxon>Oceanospirillaceae</taxon>
        <taxon>Amphritea</taxon>
    </lineage>
</organism>
<gene>
    <name evidence="1" type="ORF">JW498_04825</name>
</gene>
<comment type="caution">
    <text evidence="1">The sequence shown here is derived from an EMBL/GenBank/DDBJ whole genome shotgun (WGS) entry which is preliminary data.</text>
</comment>
<reference evidence="1 2" key="1">
    <citation type="submission" date="2021-02" db="EMBL/GenBank/DDBJ databases">
        <title>A novel species of genus Amphritea isolated from a fishpond in China.</title>
        <authorList>
            <person name="Lu H."/>
        </authorList>
    </citation>
    <scope>NUCLEOTIDE SEQUENCE [LARGE SCALE GENOMIC DNA]</scope>
    <source>
        <strain evidence="1 2">RP18W</strain>
    </source>
</reference>
<dbReference type="Proteomes" id="UP000760472">
    <property type="component" value="Unassembled WGS sequence"/>
</dbReference>
<dbReference type="EMBL" id="JAFFZP010000005">
    <property type="protein sequence ID" value="MBN0986674.1"/>
    <property type="molecule type" value="Genomic_DNA"/>
</dbReference>
<accession>A0ABS2W4N6</accession>
<evidence type="ECO:0000313" key="2">
    <source>
        <dbReference type="Proteomes" id="UP000760472"/>
    </source>
</evidence>
<keyword evidence="2" id="KW-1185">Reference proteome</keyword>
<name>A0ABS2W4N6_9GAMM</name>
<sequence length="111" mass="12352">MTLPPVLCAAGEADVMSVTVGRSGNQQYDFSVTLKHDDTGWEHYADRWEVVDTEGHILATRTLLHPHVNEQPFTRSLRSVAIPAGIVRVNLRAHDRVHHYGGTEISVDLPD</sequence>
<evidence type="ECO:0000313" key="1">
    <source>
        <dbReference type="EMBL" id="MBN0986674.1"/>
    </source>
</evidence>
<protein>
    <submittedName>
        <fullName evidence="1">Uncharacterized protein</fullName>
    </submittedName>
</protein>